<reference evidence="2" key="1">
    <citation type="journal article" date="2002" name="Nature">
        <title>The genome sequence and structure of rice chromosome 1.</title>
        <authorList>
            <person name="Sasaki T."/>
            <person name="Matsumoto T."/>
            <person name="Yamamoto K."/>
            <person name="Sakata K."/>
            <person name="Baba T."/>
            <person name="Katayose Y."/>
            <person name="Wu J."/>
            <person name="Niimura Y."/>
            <person name="Cheng Z."/>
            <person name="Nagamura Y."/>
            <person name="Antonio B.A."/>
            <person name="Kanamori H."/>
            <person name="Hosokawa S."/>
            <person name="Masukawa M."/>
            <person name="Arikawa K."/>
            <person name="Chiden Y."/>
            <person name="Hayashi M."/>
            <person name="Okamoto M."/>
            <person name="Ando T."/>
            <person name="Aoki H."/>
            <person name="Arita K."/>
            <person name="Hamada M."/>
            <person name="Harada C."/>
            <person name="Hijishita S."/>
            <person name="Honda M."/>
            <person name="Ichikawa Y."/>
            <person name="Idonuma A."/>
            <person name="Iijima M."/>
            <person name="Ikeda M."/>
            <person name="Ikeno M."/>
            <person name="Itoh S."/>
            <person name="Itoh T."/>
            <person name="Itoh Y."/>
            <person name="Itoh Y."/>
            <person name="Iwabuchi A."/>
            <person name="Kamiya K."/>
            <person name="Karasawa W."/>
            <person name="Katagiri S."/>
            <person name="Kikuta A."/>
            <person name="Kobayashi N."/>
            <person name="Kono I."/>
            <person name="Machita K."/>
            <person name="Maehara T."/>
            <person name="Mizuno H."/>
            <person name="Mizubayashi T."/>
            <person name="Mukai Y."/>
            <person name="Nagasaki H."/>
            <person name="Nakashima M."/>
            <person name="Nakama Y."/>
            <person name="Nakamichi Y."/>
            <person name="Nakamura M."/>
            <person name="Namiki N."/>
            <person name="Negishi M."/>
            <person name="Ohta I."/>
            <person name="Ono N."/>
            <person name="Saji S."/>
            <person name="Sakai K."/>
            <person name="Shibata M."/>
            <person name="Shimokawa T."/>
            <person name="Shomura A."/>
            <person name="Song J."/>
            <person name="Takazaki Y."/>
            <person name="Terasawa K."/>
            <person name="Tsuji K."/>
            <person name="Waki K."/>
            <person name="Yamagata H."/>
            <person name="Yamane H."/>
            <person name="Yoshiki S."/>
            <person name="Yoshihara R."/>
            <person name="Yukawa K."/>
            <person name="Zhong H."/>
            <person name="Iwama H."/>
            <person name="Endo T."/>
            <person name="Ito H."/>
            <person name="Hahn J.H."/>
            <person name="Kim H.I."/>
            <person name="Eun M.Y."/>
            <person name="Yano M."/>
            <person name="Jiang J."/>
            <person name="Gojobori T."/>
        </authorList>
    </citation>
    <scope>NUCLEOTIDE SEQUENCE [LARGE SCALE GENOMIC DNA]</scope>
</reference>
<dbReference type="EMBL" id="AP003406">
    <property type="protein sequence ID" value="BAD53364.1"/>
    <property type="molecule type" value="Genomic_DNA"/>
</dbReference>
<organism evidence="2">
    <name type="scientific">Oryza sativa subsp. japonica</name>
    <name type="common">Rice</name>
    <dbReference type="NCBI Taxonomy" id="39947"/>
    <lineage>
        <taxon>Eukaryota</taxon>
        <taxon>Viridiplantae</taxon>
        <taxon>Streptophyta</taxon>
        <taxon>Embryophyta</taxon>
        <taxon>Tracheophyta</taxon>
        <taxon>Spermatophyta</taxon>
        <taxon>Magnoliopsida</taxon>
        <taxon>Liliopsida</taxon>
        <taxon>Poales</taxon>
        <taxon>Poaceae</taxon>
        <taxon>BOP clade</taxon>
        <taxon>Oryzoideae</taxon>
        <taxon>Oryzeae</taxon>
        <taxon>Oryzinae</taxon>
        <taxon>Oryza</taxon>
        <taxon>Oryza sativa</taxon>
    </lineage>
</organism>
<proteinExistence type="predicted"/>
<evidence type="ECO:0000256" key="1">
    <source>
        <dbReference type="SAM" id="MobiDB-lite"/>
    </source>
</evidence>
<dbReference type="AlphaFoldDB" id="Q5ZAK5"/>
<name>Q5ZAK5_ORYSJ</name>
<sequence length="145" mass="15587">MRPRRPAQLNSPSPSKNPRVNPLLACPHHQSPPKLPPALKASTLPLLLGADAAARGRRRPRRSFPAPMPPPAALLPGADAAGRGRRRPRRSSPAPTWPWMLLPVLLLPSADAVRDATGLAAPPRRPSSVPPLVRFLCCPQSSRAF</sequence>
<dbReference type="Proteomes" id="UP000817658">
    <property type="component" value="Chromosome 1"/>
</dbReference>
<feature type="compositionally biased region" description="Polar residues" evidence="1">
    <location>
        <begin position="8"/>
        <end position="18"/>
    </location>
</feature>
<feature type="region of interest" description="Disordered" evidence="1">
    <location>
        <begin position="1"/>
        <end position="96"/>
    </location>
</feature>
<accession>Q5ZAK5</accession>
<evidence type="ECO:0000313" key="2">
    <source>
        <dbReference type="EMBL" id="BAD53364.1"/>
    </source>
</evidence>
<gene>
    <name evidence="2" type="primary">B1070A12.18</name>
</gene>
<feature type="compositionally biased region" description="Low complexity" evidence="1">
    <location>
        <begin position="44"/>
        <end position="53"/>
    </location>
</feature>
<protein>
    <submittedName>
        <fullName evidence="2">Uncharacterized protein</fullName>
    </submittedName>
</protein>